<dbReference type="FunCoup" id="B9S434">
    <property type="interactions" value="1164"/>
</dbReference>
<dbReference type="GO" id="GO:0003729">
    <property type="term" value="F:mRNA binding"/>
    <property type="evidence" value="ECO:0007669"/>
    <property type="project" value="UniProtKB-ARBA"/>
</dbReference>
<keyword evidence="5" id="KW-1185">Reference proteome</keyword>
<reference evidence="5" key="1">
    <citation type="journal article" date="2010" name="Nat. Biotechnol.">
        <title>Draft genome sequence of the oilseed species Ricinus communis.</title>
        <authorList>
            <person name="Chan A.P."/>
            <person name="Crabtree J."/>
            <person name="Zhao Q."/>
            <person name="Lorenzi H."/>
            <person name="Orvis J."/>
            <person name="Puiu D."/>
            <person name="Melake-Berhan A."/>
            <person name="Jones K.M."/>
            <person name="Redman J."/>
            <person name="Chen G."/>
            <person name="Cahoon E.B."/>
            <person name="Gedil M."/>
            <person name="Stanke M."/>
            <person name="Haas B.J."/>
            <person name="Wortman J.R."/>
            <person name="Fraser-Liggett C.M."/>
            <person name="Ravel J."/>
            <person name="Rabinowicz P.D."/>
        </authorList>
    </citation>
    <scope>NUCLEOTIDE SEQUENCE [LARGE SCALE GENOMIC DNA]</scope>
    <source>
        <strain evidence="5">cv. Hale</strain>
    </source>
</reference>
<dbReference type="InterPro" id="IPR002885">
    <property type="entry name" value="PPR_rpt"/>
</dbReference>
<evidence type="ECO:0000313" key="5">
    <source>
        <dbReference type="Proteomes" id="UP000008311"/>
    </source>
</evidence>
<dbReference type="Gene3D" id="1.25.40.10">
    <property type="entry name" value="Tetratricopeptide repeat domain"/>
    <property type="match status" value="2"/>
</dbReference>
<dbReference type="NCBIfam" id="TIGR00756">
    <property type="entry name" value="PPR"/>
    <property type="match status" value="3"/>
</dbReference>
<dbReference type="SUPFAM" id="SSF81901">
    <property type="entry name" value="HCP-like"/>
    <property type="match status" value="1"/>
</dbReference>
<dbReference type="PROSITE" id="PS51375">
    <property type="entry name" value="PPR"/>
    <property type="match status" value="4"/>
</dbReference>
<dbReference type="PANTHER" id="PTHR45717">
    <property type="entry name" value="OS12G0527900 PROTEIN"/>
    <property type="match status" value="1"/>
</dbReference>
<feature type="repeat" description="PPR" evidence="3">
    <location>
        <begin position="171"/>
        <end position="201"/>
    </location>
</feature>
<dbReference type="EMBL" id="EQ973863">
    <property type="protein sequence ID" value="EEF41715.1"/>
    <property type="molecule type" value="Genomic_DNA"/>
</dbReference>
<gene>
    <name evidence="4" type="ORF">RCOM_0558510</name>
</gene>
<dbReference type="GO" id="GO:0005739">
    <property type="term" value="C:mitochondrion"/>
    <property type="evidence" value="ECO:0000318"/>
    <property type="project" value="GO_Central"/>
</dbReference>
<accession>B9S434</accession>
<evidence type="ECO:0000256" key="3">
    <source>
        <dbReference type="PROSITE-ProRule" id="PRU00708"/>
    </source>
</evidence>
<sequence length="551" mass="62998">MLRRSSRATLAAAARYFSTEAAATETAEKAVRRGGDTLGRRIFSLVYSKRSAVIAIRKWKTEGHKVQKYQLNRIVRELRKMKRYKHALEVCEWMTQERELKLLPGDYAVHLDLVAKVRGLTSAEKFFEDLPDEMRGWQTCTALLHTYVKCKDVVKAEALMEKMRDCSFVKNPLPYNHMISLYIADGEFDKAKRIVEELKKSTTPDVVTFNLWLSMCASLNDVESAKKVLLELKKLKIEADWITYSTLTNLYLKNKLLEDAVSTLKEMEKRASRKNRLAYSSLLSLYTNMGDKDAVHRIWNKMKSLFCKMNDAEYTCMLSSLIKLEEIEKAENLYTEWESVSGTGDPQVANILLAAYINRNQIEDSENFYRRMVEKGVCPCYTTWELLTWGHLKTKQMEKVLDCFKKAITIVKTWSPDKRLVREVFKILEEKGNAEGAEEFLVMLRNAGYVSTEIYNSLLRTYAKAGKMPLIVTERMKKDGVELDEETHRLIKTTSSMRETGALGIGELCTLSSACPIAGRAGQTFLAISSQLILDQPLLYGSCAILQCHVC</sequence>
<keyword evidence="2" id="KW-0677">Repeat</keyword>
<dbReference type="AlphaFoldDB" id="B9S434"/>
<name>B9S434_RICCO</name>
<feature type="repeat" description="PPR" evidence="3">
    <location>
        <begin position="240"/>
        <end position="274"/>
    </location>
</feature>
<dbReference type="FunFam" id="1.25.40.10:FF:000253">
    <property type="entry name" value="Pentatricopeptide repeat-containing protein"/>
    <property type="match status" value="1"/>
</dbReference>
<dbReference type="Pfam" id="PF13041">
    <property type="entry name" value="PPR_2"/>
    <property type="match status" value="1"/>
</dbReference>
<organism evidence="4 5">
    <name type="scientific">Ricinus communis</name>
    <name type="common">Castor bean</name>
    <dbReference type="NCBI Taxonomy" id="3988"/>
    <lineage>
        <taxon>Eukaryota</taxon>
        <taxon>Viridiplantae</taxon>
        <taxon>Streptophyta</taxon>
        <taxon>Embryophyta</taxon>
        <taxon>Tracheophyta</taxon>
        <taxon>Spermatophyta</taxon>
        <taxon>Magnoliopsida</taxon>
        <taxon>eudicotyledons</taxon>
        <taxon>Gunneridae</taxon>
        <taxon>Pentapetalae</taxon>
        <taxon>rosids</taxon>
        <taxon>fabids</taxon>
        <taxon>Malpighiales</taxon>
        <taxon>Euphorbiaceae</taxon>
        <taxon>Acalyphoideae</taxon>
        <taxon>Acalypheae</taxon>
        <taxon>Ricinus</taxon>
    </lineage>
</organism>
<evidence type="ECO:0000256" key="2">
    <source>
        <dbReference type="ARBA" id="ARBA00022737"/>
    </source>
</evidence>
<dbReference type="InterPro" id="IPR011990">
    <property type="entry name" value="TPR-like_helical_dom_sf"/>
</dbReference>
<protein>
    <submittedName>
        <fullName evidence="4">Pentatricopeptide repeat-containing protein, putative</fullName>
    </submittedName>
</protein>
<dbReference type="STRING" id="3988.B9S434"/>
<evidence type="ECO:0000256" key="1">
    <source>
        <dbReference type="ARBA" id="ARBA00007626"/>
    </source>
</evidence>
<dbReference type="PANTHER" id="PTHR45717:SF45">
    <property type="entry name" value="OS12G0527900 PROTEIN"/>
    <property type="match status" value="1"/>
</dbReference>
<comment type="similarity">
    <text evidence="1">Belongs to the PPR family. P subfamily.</text>
</comment>
<dbReference type="eggNOG" id="KOG4197">
    <property type="taxonomic scope" value="Eukaryota"/>
</dbReference>
<evidence type="ECO:0000313" key="4">
    <source>
        <dbReference type="EMBL" id="EEF41715.1"/>
    </source>
</evidence>
<feature type="repeat" description="PPR" evidence="3">
    <location>
        <begin position="345"/>
        <end position="379"/>
    </location>
</feature>
<dbReference type="Proteomes" id="UP000008311">
    <property type="component" value="Unassembled WGS sequence"/>
</dbReference>
<dbReference type="Pfam" id="PF01535">
    <property type="entry name" value="PPR"/>
    <property type="match status" value="5"/>
</dbReference>
<dbReference type="InParanoid" id="B9S434"/>
<feature type="repeat" description="PPR" evidence="3">
    <location>
        <begin position="205"/>
        <end position="239"/>
    </location>
</feature>
<dbReference type="FunFam" id="1.25.40.10:FF:000651">
    <property type="entry name" value="Pentatricopeptide repeat-containing protein mitochondrial"/>
    <property type="match status" value="1"/>
</dbReference>
<proteinExistence type="inferred from homology"/>